<evidence type="ECO:0000313" key="2">
    <source>
        <dbReference type="Proteomes" id="UP000292564"/>
    </source>
</evidence>
<gene>
    <name evidence="1" type="ORF">EV385_6638</name>
</gene>
<sequence length="373" mass="41375">MDHIPGVGRRELSRLLHEVLGNVPVDGVGLFGLTHPVGSAGPAVVVGPPSPLAAGPWRAPDPRRVPAIRGMISYWLKVQGRNFYRAMIESGCQSQGVNPGASLADNVAALASQEHARVADGSLYWVSPEMTQLAIHAGRQLPRHELYPYDAPSERGFVVFAEPLARFPSQWGTSIEIAAVSWGPWDGPTPRPAAWHPGGVWFTFWAAQPHARYLGECRQTAVELGLTAMDPLLPDNEAGWPFGELPRIEFPPDTTAAWALTVRAAWLLMQQPFTQTTTAAAPPTLKPKLRRARVSTDGVQIIRMRPRQRTGTGPGRAPDSYRWSHQTEVTGHWRRYHVGPGRTRIEHRWIDPYFAGPSDKPLRKIEKVRVWNR</sequence>
<evidence type="ECO:0000313" key="1">
    <source>
        <dbReference type="EMBL" id="RZU46564.1"/>
    </source>
</evidence>
<proteinExistence type="predicted"/>
<dbReference type="AlphaFoldDB" id="A0A4Q7Z933"/>
<dbReference type="EMBL" id="SHKY01000002">
    <property type="protein sequence ID" value="RZU46564.1"/>
    <property type="molecule type" value="Genomic_DNA"/>
</dbReference>
<organism evidence="1 2">
    <name type="scientific">Krasilnikovia cinnamomea</name>
    <dbReference type="NCBI Taxonomy" id="349313"/>
    <lineage>
        <taxon>Bacteria</taxon>
        <taxon>Bacillati</taxon>
        <taxon>Actinomycetota</taxon>
        <taxon>Actinomycetes</taxon>
        <taxon>Micromonosporales</taxon>
        <taxon>Micromonosporaceae</taxon>
        <taxon>Krasilnikovia</taxon>
    </lineage>
</organism>
<keyword evidence="2" id="KW-1185">Reference proteome</keyword>
<comment type="caution">
    <text evidence="1">The sequence shown here is derived from an EMBL/GenBank/DDBJ whole genome shotgun (WGS) entry which is preliminary data.</text>
</comment>
<accession>A0A4Q7Z933</accession>
<name>A0A4Q7Z933_9ACTN</name>
<dbReference type="Proteomes" id="UP000292564">
    <property type="component" value="Unassembled WGS sequence"/>
</dbReference>
<reference evidence="1 2" key="1">
    <citation type="submission" date="2019-02" db="EMBL/GenBank/DDBJ databases">
        <title>Sequencing the genomes of 1000 actinobacteria strains.</title>
        <authorList>
            <person name="Klenk H.-P."/>
        </authorList>
    </citation>
    <scope>NUCLEOTIDE SEQUENCE [LARGE SCALE GENOMIC DNA]</scope>
    <source>
        <strain evidence="1 2">DSM 45162</strain>
    </source>
</reference>
<dbReference type="RefSeq" id="WP_130513762.1">
    <property type="nucleotide sequence ID" value="NZ_SHKY01000002.1"/>
</dbReference>
<protein>
    <submittedName>
        <fullName evidence="1">Uncharacterized protein</fullName>
    </submittedName>
</protein>
<dbReference type="OrthoDB" id="3360929at2"/>